<evidence type="ECO:0000313" key="1">
    <source>
        <dbReference type="EMBL" id="KAF6125461.1"/>
    </source>
</evidence>
<protein>
    <submittedName>
        <fullName evidence="1">Uncharacterized protein</fullName>
    </submittedName>
</protein>
<name>A0A834BCL2_9CHIR</name>
<dbReference type="Proteomes" id="UP000664940">
    <property type="component" value="Unassembled WGS sequence"/>
</dbReference>
<dbReference type="AlphaFoldDB" id="A0A834BCL2"/>
<proteinExistence type="predicted"/>
<comment type="caution">
    <text evidence="1">The sequence shown here is derived from an EMBL/GenBank/DDBJ whole genome shotgun (WGS) entry which is preliminary data.</text>
</comment>
<reference evidence="1 2" key="1">
    <citation type="journal article" date="2020" name="Nature">
        <title>Six reference-quality genomes reveal evolution of bat adaptations.</title>
        <authorList>
            <person name="Jebb D."/>
            <person name="Huang Z."/>
            <person name="Pippel M."/>
            <person name="Hughes G.M."/>
            <person name="Lavrichenko K."/>
            <person name="Devanna P."/>
            <person name="Winkler S."/>
            <person name="Jermiin L.S."/>
            <person name="Skirmuntt E.C."/>
            <person name="Katzourakis A."/>
            <person name="Burkitt-Gray L."/>
            <person name="Ray D.A."/>
            <person name="Sullivan K.A.M."/>
            <person name="Roscito J.G."/>
            <person name="Kirilenko B.M."/>
            <person name="Davalos L.M."/>
            <person name="Corthals A.P."/>
            <person name="Power M.L."/>
            <person name="Jones G."/>
            <person name="Ransome R.D."/>
            <person name="Dechmann D.K.N."/>
            <person name="Locatelli A.G."/>
            <person name="Puechmaille S.J."/>
            <person name="Fedrigo O."/>
            <person name="Jarvis E.D."/>
            <person name="Hiller M."/>
            <person name="Vernes S.C."/>
            <person name="Myers E.W."/>
            <person name="Teeling E.C."/>
        </authorList>
    </citation>
    <scope>NUCLEOTIDE SEQUENCE [LARGE SCALE GENOMIC DNA]</scope>
    <source>
        <strain evidence="1">Bat1K_MPI-CBG_1</strain>
    </source>
</reference>
<sequence length="125" mass="12975">MSFPIPSSQVGHLWQGWIKSTGQPASAVASSFHKESWVSAGSSNTAVMTADSMRLGVGGVQAEPKLEAFSHQGEAGTAAKSQTVPGPLASARRLREEQSGGGALNLEVFREDSSAAQGCCQTRPC</sequence>
<evidence type="ECO:0000313" key="2">
    <source>
        <dbReference type="Proteomes" id="UP000664940"/>
    </source>
</evidence>
<accession>A0A834BCL2</accession>
<organism evidence="1 2">
    <name type="scientific">Phyllostomus discolor</name>
    <name type="common">pale spear-nosed bat</name>
    <dbReference type="NCBI Taxonomy" id="89673"/>
    <lineage>
        <taxon>Eukaryota</taxon>
        <taxon>Metazoa</taxon>
        <taxon>Chordata</taxon>
        <taxon>Craniata</taxon>
        <taxon>Vertebrata</taxon>
        <taxon>Euteleostomi</taxon>
        <taxon>Mammalia</taxon>
        <taxon>Eutheria</taxon>
        <taxon>Laurasiatheria</taxon>
        <taxon>Chiroptera</taxon>
        <taxon>Yangochiroptera</taxon>
        <taxon>Phyllostomidae</taxon>
        <taxon>Phyllostominae</taxon>
        <taxon>Phyllostomus</taxon>
    </lineage>
</organism>
<gene>
    <name evidence="1" type="ORF">HJG60_009902</name>
</gene>
<dbReference type="EMBL" id="JABVXQ010000002">
    <property type="protein sequence ID" value="KAF6125461.1"/>
    <property type="molecule type" value="Genomic_DNA"/>
</dbReference>